<keyword evidence="2" id="KW-1185">Reference proteome</keyword>
<dbReference type="Gene3D" id="3.40.50.150">
    <property type="entry name" value="Vaccinia Virus protein VP39"/>
    <property type="match status" value="1"/>
</dbReference>
<dbReference type="InterPro" id="IPR029063">
    <property type="entry name" value="SAM-dependent_MTases_sf"/>
</dbReference>
<gene>
    <name evidence="1" type="ORF">CR205_09295</name>
</gene>
<dbReference type="Proteomes" id="UP000248066">
    <property type="component" value="Unassembled WGS sequence"/>
</dbReference>
<comment type="caution">
    <text evidence="1">The sequence shown here is derived from an EMBL/GenBank/DDBJ whole genome shotgun (WGS) entry which is preliminary data.</text>
</comment>
<organism evidence="1 2">
    <name type="scientific">Alteribacter lacisalsi</name>
    <dbReference type="NCBI Taxonomy" id="2045244"/>
    <lineage>
        <taxon>Bacteria</taxon>
        <taxon>Bacillati</taxon>
        <taxon>Bacillota</taxon>
        <taxon>Bacilli</taxon>
        <taxon>Bacillales</taxon>
        <taxon>Bacillaceae</taxon>
        <taxon>Alteribacter</taxon>
    </lineage>
</organism>
<sequence>MSVLKDTGERVIPEVMKPLNGLLLEHMARYHFCAPYVRGRVLDIACGTGYGSQFLAKARKNVITEMFGVDICAKTIDYAIKHYYHPLLKFRTGDALDPDLKTEIGTFDTILSFETMEHVPDDRAFLSRMSDLLNPGGTLVISTPFGEGRGIPCGQEYHYHQLTEAEFVSLFHQPEYGFEDVSFFFQNGVVIESTKRDGVHYPLGLAVCRK</sequence>
<dbReference type="PANTHER" id="PTHR43861:SF6">
    <property type="entry name" value="METHYLTRANSFERASE TYPE 11"/>
    <property type="match status" value="1"/>
</dbReference>
<dbReference type="Pfam" id="PF13489">
    <property type="entry name" value="Methyltransf_23"/>
    <property type="match status" value="1"/>
</dbReference>
<dbReference type="AlphaFoldDB" id="A0A2W0HPE1"/>
<dbReference type="GO" id="GO:0008168">
    <property type="term" value="F:methyltransferase activity"/>
    <property type="evidence" value="ECO:0007669"/>
    <property type="project" value="UniProtKB-KW"/>
</dbReference>
<dbReference type="OrthoDB" id="8936324at2"/>
<keyword evidence="1" id="KW-0489">Methyltransferase</keyword>
<name>A0A2W0HPE1_9BACI</name>
<reference evidence="1 2" key="1">
    <citation type="submission" date="2017-10" db="EMBL/GenBank/DDBJ databases">
        <title>Bacillus sp. nov., a halophilic bacterium isolated from a Yangshapao Lake.</title>
        <authorList>
            <person name="Wang H."/>
        </authorList>
    </citation>
    <scope>NUCLEOTIDE SEQUENCE [LARGE SCALE GENOMIC DNA]</scope>
    <source>
        <strain evidence="1 2">YSP-3</strain>
    </source>
</reference>
<dbReference type="PANTHER" id="PTHR43861">
    <property type="entry name" value="TRANS-ACONITATE 2-METHYLTRANSFERASE-RELATED"/>
    <property type="match status" value="1"/>
</dbReference>
<accession>A0A2W0HPE1</accession>
<evidence type="ECO:0000313" key="1">
    <source>
        <dbReference type="EMBL" id="PYZ98749.1"/>
    </source>
</evidence>
<protein>
    <submittedName>
        <fullName evidence="1">SAM-dependent methyltransferase</fullName>
    </submittedName>
</protein>
<proteinExistence type="predicted"/>
<evidence type="ECO:0000313" key="2">
    <source>
        <dbReference type="Proteomes" id="UP000248066"/>
    </source>
</evidence>
<dbReference type="SUPFAM" id="SSF53335">
    <property type="entry name" value="S-adenosyl-L-methionine-dependent methyltransferases"/>
    <property type="match status" value="1"/>
</dbReference>
<keyword evidence="1" id="KW-0808">Transferase</keyword>
<dbReference type="EMBL" id="PDOF01000001">
    <property type="protein sequence ID" value="PYZ98749.1"/>
    <property type="molecule type" value="Genomic_DNA"/>
</dbReference>
<dbReference type="CDD" id="cd02440">
    <property type="entry name" value="AdoMet_MTases"/>
    <property type="match status" value="1"/>
</dbReference>
<dbReference type="GO" id="GO:0032259">
    <property type="term" value="P:methylation"/>
    <property type="evidence" value="ECO:0007669"/>
    <property type="project" value="UniProtKB-KW"/>
</dbReference>